<evidence type="ECO:0000313" key="5">
    <source>
        <dbReference type="EMBL" id="CZR44038.1"/>
    </source>
</evidence>
<protein>
    <submittedName>
        <fullName evidence="5">Related to small s protein</fullName>
    </submittedName>
</protein>
<dbReference type="InterPro" id="IPR027417">
    <property type="entry name" value="P-loop_NTPase"/>
</dbReference>
<keyword evidence="1" id="KW-0677">Repeat</keyword>
<feature type="domain" description="DUF7791" evidence="4">
    <location>
        <begin position="671"/>
        <end position="749"/>
    </location>
</feature>
<dbReference type="InterPro" id="IPR056884">
    <property type="entry name" value="NPHP3-like_N"/>
</dbReference>
<dbReference type="Proteomes" id="UP000183971">
    <property type="component" value="Unassembled WGS sequence"/>
</dbReference>
<dbReference type="PANTHER" id="PTHR10039:SF5">
    <property type="entry name" value="NACHT DOMAIN-CONTAINING PROTEIN"/>
    <property type="match status" value="1"/>
</dbReference>
<evidence type="ECO:0000259" key="3">
    <source>
        <dbReference type="Pfam" id="PF24883"/>
    </source>
</evidence>
<dbReference type="InterPro" id="IPR056693">
    <property type="entry name" value="DUF7791"/>
</dbReference>
<keyword evidence="6" id="KW-1185">Reference proteome</keyword>
<name>A0A1L7VVB8_FUSPR</name>
<dbReference type="GeneID" id="42058703"/>
<dbReference type="SUPFAM" id="SSF52540">
    <property type="entry name" value="P-loop containing nucleoside triphosphate hydrolases"/>
    <property type="match status" value="1"/>
</dbReference>
<gene>
    <name evidence="5" type="ORF">FPRO_13844</name>
</gene>
<dbReference type="Gene3D" id="3.40.50.300">
    <property type="entry name" value="P-loop containing nucleotide triphosphate hydrolases"/>
    <property type="match status" value="1"/>
</dbReference>
<evidence type="ECO:0000256" key="2">
    <source>
        <dbReference type="SAM" id="MobiDB-lite"/>
    </source>
</evidence>
<dbReference type="Pfam" id="PF25053">
    <property type="entry name" value="DUF7791"/>
    <property type="match status" value="1"/>
</dbReference>
<feature type="compositionally biased region" description="Acidic residues" evidence="2">
    <location>
        <begin position="279"/>
        <end position="294"/>
    </location>
</feature>
<dbReference type="VEuPathDB" id="FungiDB:FPRO_13844"/>
<evidence type="ECO:0000256" key="1">
    <source>
        <dbReference type="ARBA" id="ARBA00022737"/>
    </source>
</evidence>
<dbReference type="Pfam" id="PF24883">
    <property type="entry name" value="NPHP3_N"/>
    <property type="match status" value="1"/>
</dbReference>
<comment type="caution">
    <text evidence="5">The sequence shown here is derived from an EMBL/GenBank/DDBJ whole genome shotgun (WGS) entry which is preliminary data.</text>
</comment>
<dbReference type="AlphaFoldDB" id="A0A1L7VVB8"/>
<dbReference type="RefSeq" id="XP_031084626.1">
    <property type="nucleotide sequence ID" value="XM_031218805.1"/>
</dbReference>
<organism evidence="5 6">
    <name type="scientific">Fusarium proliferatum (strain ET1)</name>
    <name type="common">Orchid endophyte fungus</name>
    <dbReference type="NCBI Taxonomy" id="1227346"/>
    <lineage>
        <taxon>Eukaryota</taxon>
        <taxon>Fungi</taxon>
        <taxon>Dikarya</taxon>
        <taxon>Ascomycota</taxon>
        <taxon>Pezizomycotina</taxon>
        <taxon>Sordariomycetes</taxon>
        <taxon>Hypocreomycetidae</taxon>
        <taxon>Hypocreales</taxon>
        <taxon>Nectriaceae</taxon>
        <taxon>Fusarium</taxon>
        <taxon>Fusarium fujikuroi species complex</taxon>
    </lineage>
</organism>
<evidence type="ECO:0000259" key="4">
    <source>
        <dbReference type="Pfam" id="PF25053"/>
    </source>
</evidence>
<sequence length="1182" mass="134878">MVTGFEALGAASAVLQVISFATDITVACKKAYDGATTSEDDLHRHAKQMFEAVDRVKSRCGQMTNTNASFSSPELKTITQDCNDAAKEIEAQVSYVTSLQAKGDIGKAFRKAFRTFRRKKKLEDLEKSLFRYKQLIDIELQSHLCSRSEAIRLKQESAFQKLDTDVQSLVNQLAQGVTDVQNLVKNEHTTTRSAITKEMTRAEVAINTHTDSQVLELRTTAETSRKCEVFLQSLKAPRMNQRYNDVMDSRDASFKQVFATYKEMIDMYREASEESGYSTDDDDSGDDDNPEDDANTSNNSHDSADVDSEGNESSEAGSHFSDLSDMNDIFLSWDSLNMWLQSTDKFFYIQGKPGSGKSTLVKFILNQDQTKELIQRWSPDAIIISYFFWKIGAEEQNSIKGLWCSLLYKRLQDQQPLISSTLEHFSHFSSHSEYHDWSIKDLQEVWGHVSKLDTRHICIFIDGLDEVRNEDGFSKLAQSIHLISQLRRTKLCVSARPEAQIVRWLRTTNATGILLEDLTRFDMLQFVRGRFCQLLPNSQVSLERSQELRRQLVAKAQGVFLWLHLATRSIIEGIENSDSENMLFARLNSLPGDLQNLYIDLWQRMNAKSPIYVETARRYFRYVLQDPGYPIFVGVGPDWRRYSKPWLIQIACADNFEVKEKILKSKGKVGPTEILQRCEETKAAIQSRCAGLLEVRPEKDYPHFFGRLGDNGNVFGKVAFIHRTAHDFLTDTEAGQSILGHGLFSGLSTETELLNGLICTAIIVASEWPLSFTDYFIINEITDFAKRWGSESLLLATEMLDMVRPLYDRKRIRPGEDLRIPSEPFFGQLTTDDLFDEFVISRLATETSPAPATSVLREGWALQSHIIEFRRLSKRLFFALITIGASPHEYGIPYSPKSFPFAARETAFTNLLTSFIISTKGRFGYREDADDELHQRKSLETLEIALHMATTYHNLDKVVSLFAYIDGAGPLRILPLEQIVYRLGGTRLRLAFVVLEVNIQFLMLYIIYKVGVDLTNSVLTSLRGQDVLSRINSPLVKMRYIQLPEAKDGHYGQYYPYQRTFQRIISRESLSRSDIELLFDMDFGTRSHGLFVPLFKYEERQDLAIITRYAKDKETEEVGVEDMMTSLATENLGFCTCEEAGITPPYEYLRRERENNTLSWRLFPLAMARLESAAAASTRYTV</sequence>
<proteinExistence type="predicted"/>
<dbReference type="PANTHER" id="PTHR10039">
    <property type="entry name" value="AMELOGENIN"/>
    <property type="match status" value="1"/>
</dbReference>
<feature type="domain" description="Nephrocystin 3-like N-terminal" evidence="3">
    <location>
        <begin position="330"/>
        <end position="496"/>
    </location>
</feature>
<feature type="region of interest" description="Disordered" evidence="2">
    <location>
        <begin position="271"/>
        <end position="320"/>
    </location>
</feature>
<accession>A0A1L7VVB8</accession>
<dbReference type="EMBL" id="FJOF01000008">
    <property type="protein sequence ID" value="CZR44038.1"/>
    <property type="molecule type" value="Genomic_DNA"/>
</dbReference>
<reference evidence="6" key="1">
    <citation type="journal article" date="2016" name="Genome Biol. Evol.">
        <title>Comparative 'omics' of the Fusarium fujikuroi species complex highlights differences in genetic potential and metabolite synthesis.</title>
        <authorList>
            <person name="Niehaus E.-M."/>
            <person name="Muensterkoetter M."/>
            <person name="Proctor R.H."/>
            <person name="Brown D.W."/>
            <person name="Sharon A."/>
            <person name="Idan Y."/>
            <person name="Oren-Young L."/>
            <person name="Sieber C.M."/>
            <person name="Novak O."/>
            <person name="Pencik A."/>
            <person name="Tarkowska D."/>
            <person name="Hromadova K."/>
            <person name="Freeman S."/>
            <person name="Maymon M."/>
            <person name="Elazar M."/>
            <person name="Youssef S.A."/>
            <person name="El-Shabrawy E.S.M."/>
            <person name="Shalaby A.B.A."/>
            <person name="Houterman P."/>
            <person name="Brock N.L."/>
            <person name="Burkhardt I."/>
            <person name="Tsavkelova E.A."/>
            <person name="Dickschat J.S."/>
            <person name="Galuszka P."/>
            <person name="Gueldener U."/>
            <person name="Tudzynski B."/>
        </authorList>
    </citation>
    <scope>NUCLEOTIDE SEQUENCE [LARGE SCALE GENOMIC DNA]</scope>
    <source>
        <strain evidence="6">ET1</strain>
    </source>
</reference>
<evidence type="ECO:0000313" key="6">
    <source>
        <dbReference type="Proteomes" id="UP000183971"/>
    </source>
</evidence>